<accession>A0A212EYK9</accession>
<proteinExistence type="predicted"/>
<keyword evidence="2" id="KW-1185">Reference proteome</keyword>
<dbReference type="KEGG" id="dpl:KGM_200008"/>
<dbReference type="Proteomes" id="UP000007151">
    <property type="component" value="Unassembled WGS sequence"/>
</dbReference>
<name>A0A212EYK9_DANPL</name>
<gene>
    <name evidence="1" type="ORF">KGM_200008</name>
</gene>
<sequence>MSGRYGKRAELVNERDNRYDISEIINTNERDRYRAGGRDRERQEILRKWEPNCDCLQYQRSGLFQNYYKRRPETVEYATEDN</sequence>
<evidence type="ECO:0000313" key="2">
    <source>
        <dbReference type="Proteomes" id="UP000007151"/>
    </source>
</evidence>
<dbReference type="AlphaFoldDB" id="A0A212EYK9"/>
<organism evidence="1 2">
    <name type="scientific">Danaus plexippus plexippus</name>
    <dbReference type="NCBI Taxonomy" id="278856"/>
    <lineage>
        <taxon>Eukaryota</taxon>
        <taxon>Metazoa</taxon>
        <taxon>Ecdysozoa</taxon>
        <taxon>Arthropoda</taxon>
        <taxon>Hexapoda</taxon>
        <taxon>Insecta</taxon>
        <taxon>Pterygota</taxon>
        <taxon>Neoptera</taxon>
        <taxon>Endopterygota</taxon>
        <taxon>Lepidoptera</taxon>
        <taxon>Glossata</taxon>
        <taxon>Ditrysia</taxon>
        <taxon>Papilionoidea</taxon>
        <taxon>Nymphalidae</taxon>
        <taxon>Danainae</taxon>
        <taxon>Danaini</taxon>
        <taxon>Danaina</taxon>
        <taxon>Danaus</taxon>
        <taxon>Danaus</taxon>
    </lineage>
</organism>
<evidence type="ECO:0000313" key="1">
    <source>
        <dbReference type="EMBL" id="OWR46588.1"/>
    </source>
</evidence>
<dbReference type="eggNOG" id="ENOG502T6KX">
    <property type="taxonomic scope" value="Eukaryota"/>
</dbReference>
<dbReference type="InParanoid" id="A0A212EYK9"/>
<protein>
    <submittedName>
        <fullName evidence="1">Uncharacterized protein</fullName>
    </submittedName>
</protein>
<reference evidence="1 2" key="1">
    <citation type="journal article" date="2011" name="Cell">
        <title>The monarch butterfly genome yields insights into long-distance migration.</title>
        <authorList>
            <person name="Zhan S."/>
            <person name="Merlin C."/>
            <person name="Boore J.L."/>
            <person name="Reppert S.M."/>
        </authorList>
    </citation>
    <scope>NUCLEOTIDE SEQUENCE [LARGE SCALE GENOMIC DNA]</scope>
    <source>
        <strain evidence="1">F-2</strain>
    </source>
</reference>
<comment type="caution">
    <text evidence="1">The sequence shown here is derived from an EMBL/GenBank/DDBJ whole genome shotgun (WGS) entry which is preliminary data.</text>
</comment>
<dbReference type="EMBL" id="AGBW02011478">
    <property type="protein sequence ID" value="OWR46588.1"/>
    <property type="molecule type" value="Genomic_DNA"/>
</dbReference>